<evidence type="ECO:0000313" key="2">
    <source>
        <dbReference type="EMBL" id="PXZ07188.1"/>
    </source>
</evidence>
<organism evidence="2 3">
    <name type="scientific">Gilliamella apicola</name>
    <dbReference type="NCBI Taxonomy" id="1196095"/>
    <lineage>
        <taxon>Bacteria</taxon>
        <taxon>Pseudomonadati</taxon>
        <taxon>Pseudomonadota</taxon>
        <taxon>Gammaproteobacteria</taxon>
        <taxon>Orbales</taxon>
        <taxon>Orbaceae</taxon>
        <taxon>Gilliamella</taxon>
    </lineage>
</organism>
<keyword evidence="3" id="KW-1185">Reference proteome</keyword>
<protein>
    <submittedName>
        <fullName evidence="2">Type VI secretion system protein TssA</fullName>
    </submittedName>
</protein>
<dbReference type="OrthoDB" id="1522895at2"/>
<dbReference type="EMBL" id="QGLR01000009">
    <property type="protein sequence ID" value="PXZ07188.1"/>
    <property type="molecule type" value="Genomic_DNA"/>
</dbReference>
<gene>
    <name evidence="2" type="primary">tssA</name>
    <name evidence="2" type="ORF">DKK70_04845</name>
</gene>
<dbReference type="RefSeq" id="WP_110432970.1">
    <property type="nucleotide sequence ID" value="NZ_QGLR01000009.1"/>
</dbReference>
<dbReference type="PANTHER" id="PTHR37024">
    <property type="entry name" value="TYPE VI SECRETION SYSTEM DUF2094 AND IMPA-RELATED DOMAIN PROTEIN"/>
    <property type="match status" value="1"/>
</dbReference>
<accession>A0A2V4ERR0</accession>
<dbReference type="InterPro" id="IPR017739">
    <property type="entry name" value="T6SS-assoc_VCA0119"/>
</dbReference>
<dbReference type="InterPro" id="IPR010657">
    <property type="entry name" value="ImpA_N"/>
</dbReference>
<proteinExistence type="predicted"/>
<dbReference type="NCBIfam" id="TIGR03362">
    <property type="entry name" value="VI_chp_7"/>
    <property type="match status" value="1"/>
</dbReference>
<dbReference type="PANTHER" id="PTHR37024:SF3">
    <property type="entry name" value="TYPE VI SECRETION SYSTEM PROTEIN TSSA"/>
    <property type="match status" value="1"/>
</dbReference>
<dbReference type="Pfam" id="PF06812">
    <property type="entry name" value="ImpA_N"/>
    <property type="match status" value="1"/>
</dbReference>
<evidence type="ECO:0000313" key="3">
    <source>
        <dbReference type="Proteomes" id="UP000247932"/>
    </source>
</evidence>
<dbReference type="Proteomes" id="UP000247932">
    <property type="component" value="Unassembled WGS sequence"/>
</dbReference>
<dbReference type="Pfam" id="PF16989">
    <property type="entry name" value="T6SS_VasJ"/>
    <property type="match status" value="1"/>
</dbReference>
<feature type="domain" description="ImpA N-terminal" evidence="1">
    <location>
        <begin position="38"/>
        <end position="113"/>
    </location>
</feature>
<comment type="caution">
    <text evidence="2">The sequence shown here is derived from an EMBL/GenBank/DDBJ whole genome shotgun (WGS) entry which is preliminary data.</text>
</comment>
<sequence>MMTELENHPWLAVILSEIDDPTLPVDDENPLWDYIDSSITIIGTINHSQIDFDKLQQNALQLLKQTKDMRVITHLLRTLQHAKKPQNILLAIYLFSAYIPKYWLVSAPQPQLKKKLFRQVIQRFLQANKNFDLEATAIEKKLAFEYLGIIKKFFEENNQTIDDDFLQLITAYERFSAQSSISSVDENTIDHETPSKVKTATVDGNEVKNQPQQAAHTAFQTITINHNTEVEWKRTLIKVAELLMERNPSAPIGARLRRHAIFSSLSEPINNNNVTELMSAHIDRVNEYKSNIKNITIEEWIKIENELTLMPFWLEGHYISAAVASNLGFDLVAEAILDEVQVLLNRIPKLYDLKYSDLTPFISADMKKWLKPKNQSSPNEPEKLEELVFDCFDKNGLEVAVKMLEEHCRSQDMRDNYYCQKINAQLLKHAGFKAVAKQQALSILMACENMTLSEWEPSFIEALTQITRINNSVK</sequence>
<reference evidence="2 3" key="1">
    <citation type="submission" date="2018-05" db="EMBL/GenBank/DDBJ databases">
        <title>Reference genomes for bee gut microbiota database.</title>
        <authorList>
            <person name="Ellegaard K.M."/>
        </authorList>
    </citation>
    <scope>NUCLEOTIDE SEQUENCE [LARGE SCALE GENOMIC DNA]</scope>
    <source>
        <strain evidence="2 3">ESL0182</strain>
    </source>
</reference>
<dbReference type="AlphaFoldDB" id="A0A2V4ERR0"/>
<name>A0A2V4ERR0_9GAMM</name>
<evidence type="ECO:0000259" key="1">
    <source>
        <dbReference type="Pfam" id="PF06812"/>
    </source>
</evidence>